<evidence type="ECO:0000256" key="1">
    <source>
        <dbReference type="ARBA" id="ARBA00005417"/>
    </source>
</evidence>
<dbReference type="InterPro" id="IPR027417">
    <property type="entry name" value="P-loop_NTPase"/>
</dbReference>
<dbReference type="Pfam" id="PF08402">
    <property type="entry name" value="TOBE_2"/>
    <property type="match status" value="1"/>
</dbReference>
<dbReference type="PROSITE" id="PS00211">
    <property type="entry name" value="ABC_TRANSPORTER_1"/>
    <property type="match status" value="1"/>
</dbReference>
<dbReference type="Pfam" id="PF00005">
    <property type="entry name" value="ABC_tran"/>
    <property type="match status" value="1"/>
</dbReference>
<dbReference type="PROSITE" id="PS50893">
    <property type="entry name" value="ABC_TRANSPORTER_2"/>
    <property type="match status" value="1"/>
</dbReference>
<gene>
    <name evidence="6" type="ORF">ABID37_002537</name>
</gene>
<evidence type="ECO:0000256" key="3">
    <source>
        <dbReference type="ARBA" id="ARBA00022741"/>
    </source>
</evidence>
<keyword evidence="2" id="KW-0813">Transport</keyword>
<keyword evidence="7" id="KW-1185">Reference proteome</keyword>
<keyword evidence="4" id="KW-0067">ATP-binding</keyword>
<accession>A0ABV2MZT8</accession>
<dbReference type="Gene3D" id="2.40.50.100">
    <property type="match status" value="1"/>
</dbReference>
<dbReference type="RefSeq" id="WP_354195224.1">
    <property type="nucleotide sequence ID" value="NZ_JBEPML010000008.1"/>
</dbReference>
<dbReference type="InterPro" id="IPR008995">
    <property type="entry name" value="Mo/tungstate-bd_C_term_dom"/>
</dbReference>
<dbReference type="Proteomes" id="UP001549076">
    <property type="component" value="Unassembled WGS sequence"/>
</dbReference>
<dbReference type="SUPFAM" id="SSF50331">
    <property type="entry name" value="MOP-like"/>
    <property type="match status" value="1"/>
</dbReference>
<evidence type="ECO:0000313" key="7">
    <source>
        <dbReference type="Proteomes" id="UP001549076"/>
    </source>
</evidence>
<dbReference type="Gene3D" id="3.40.50.300">
    <property type="entry name" value="P-loop containing nucleotide triphosphate hydrolases"/>
    <property type="match status" value="1"/>
</dbReference>
<comment type="caution">
    <text evidence="6">The sequence shown here is derived from an EMBL/GenBank/DDBJ whole genome shotgun (WGS) entry which is preliminary data.</text>
</comment>
<keyword evidence="3" id="KW-0547">Nucleotide-binding</keyword>
<dbReference type="InterPro" id="IPR050093">
    <property type="entry name" value="ABC_SmlMolc_Importer"/>
</dbReference>
<dbReference type="PANTHER" id="PTHR42781:SF4">
    <property type="entry name" value="SPERMIDINE_PUTRESCINE IMPORT ATP-BINDING PROTEIN POTA"/>
    <property type="match status" value="1"/>
</dbReference>
<dbReference type="InterPro" id="IPR013611">
    <property type="entry name" value="Transp-assoc_OB_typ2"/>
</dbReference>
<dbReference type="EMBL" id="JBEPML010000008">
    <property type="protein sequence ID" value="MET3792320.1"/>
    <property type="molecule type" value="Genomic_DNA"/>
</dbReference>
<organism evidence="6 7">
    <name type="scientific">Aquamicrobium terrae</name>
    <dbReference type="NCBI Taxonomy" id="1324945"/>
    <lineage>
        <taxon>Bacteria</taxon>
        <taxon>Pseudomonadati</taxon>
        <taxon>Pseudomonadota</taxon>
        <taxon>Alphaproteobacteria</taxon>
        <taxon>Hyphomicrobiales</taxon>
        <taxon>Phyllobacteriaceae</taxon>
        <taxon>Aquamicrobium</taxon>
    </lineage>
</organism>
<reference evidence="6 7" key="1">
    <citation type="submission" date="2024-06" db="EMBL/GenBank/DDBJ databases">
        <title>Genomic Encyclopedia of Type Strains, Phase IV (KMG-IV): sequencing the most valuable type-strain genomes for metagenomic binning, comparative biology and taxonomic classification.</title>
        <authorList>
            <person name="Goeker M."/>
        </authorList>
    </citation>
    <scope>NUCLEOTIDE SEQUENCE [LARGE SCALE GENOMIC DNA]</scope>
    <source>
        <strain evidence="6 7">DSM 27865</strain>
    </source>
</reference>
<sequence length="355" mass="38140">MSNVSLRHLVKRYGKVSVVRDVSLEIAEGEFVSLLGPSGCGKTTILRMVAGLIEPSDGTITVGGRDITRLPPNKRNVGLVFQSYALFPHMTVFENVAFGLRRKGENGPALQARVEEALALVRLAGYGERYPRQLSGGQQQRVAMARAIAPRPSVLLFDEPLSNLDAKLRDEMQIELKRLQRDLKITTLFVTHDQAEALSLSDRVCVMNDGIIQQFASPEEIYHRPATAFVAGFIGKPNRLSAMVKGGAVELAGGLVLHPTSLAAKDGEAVEVFIRQEAVTLSRTAGTEGEAVPGTIALRSFSGAQVQYVVRLGASSEIVVEVPSSGEASNLSQGDTLFVNIRPQDIITLPGGQAA</sequence>
<evidence type="ECO:0000313" key="6">
    <source>
        <dbReference type="EMBL" id="MET3792320.1"/>
    </source>
</evidence>
<dbReference type="InterPro" id="IPR003593">
    <property type="entry name" value="AAA+_ATPase"/>
</dbReference>
<evidence type="ECO:0000256" key="4">
    <source>
        <dbReference type="ARBA" id="ARBA00022840"/>
    </source>
</evidence>
<evidence type="ECO:0000259" key="5">
    <source>
        <dbReference type="PROSITE" id="PS50893"/>
    </source>
</evidence>
<dbReference type="SUPFAM" id="SSF52540">
    <property type="entry name" value="P-loop containing nucleoside triphosphate hydrolases"/>
    <property type="match status" value="1"/>
</dbReference>
<evidence type="ECO:0000256" key="2">
    <source>
        <dbReference type="ARBA" id="ARBA00022448"/>
    </source>
</evidence>
<dbReference type="InterPro" id="IPR017871">
    <property type="entry name" value="ABC_transporter-like_CS"/>
</dbReference>
<dbReference type="InterPro" id="IPR003439">
    <property type="entry name" value="ABC_transporter-like_ATP-bd"/>
</dbReference>
<name>A0ABV2MZT8_9HYPH</name>
<protein>
    <submittedName>
        <fullName evidence="6">ABC-type Fe3+/spermidine/putrescine transport system ATPase subunit</fullName>
    </submittedName>
</protein>
<feature type="domain" description="ABC transporter" evidence="5">
    <location>
        <begin position="4"/>
        <end position="234"/>
    </location>
</feature>
<comment type="similarity">
    <text evidence="1">Belongs to the ABC transporter superfamily.</text>
</comment>
<proteinExistence type="inferred from homology"/>
<dbReference type="PANTHER" id="PTHR42781">
    <property type="entry name" value="SPERMIDINE/PUTRESCINE IMPORT ATP-BINDING PROTEIN POTA"/>
    <property type="match status" value="1"/>
</dbReference>
<dbReference type="SMART" id="SM00382">
    <property type="entry name" value="AAA"/>
    <property type="match status" value="1"/>
</dbReference>